<dbReference type="GO" id="GO:0005524">
    <property type="term" value="F:ATP binding"/>
    <property type="evidence" value="ECO:0007669"/>
    <property type="project" value="UniProtKB-KW"/>
</dbReference>
<dbReference type="GO" id="GO:0006508">
    <property type="term" value="P:proteolysis"/>
    <property type="evidence" value="ECO:0007669"/>
    <property type="project" value="UniProtKB-KW"/>
</dbReference>
<evidence type="ECO:0000256" key="7">
    <source>
        <dbReference type="ARBA" id="ARBA00022759"/>
    </source>
</evidence>
<dbReference type="GO" id="GO:0006310">
    <property type="term" value="P:DNA recombination"/>
    <property type="evidence" value="ECO:0007669"/>
    <property type="project" value="UniProtKB-KW"/>
</dbReference>
<proteinExistence type="predicted"/>
<dbReference type="InterPro" id="IPR025724">
    <property type="entry name" value="GAG-pre-integrase_dom"/>
</dbReference>
<organism evidence="17 18">
    <name type="scientific">Oedothorax gibbosus</name>
    <dbReference type="NCBI Taxonomy" id="931172"/>
    <lineage>
        <taxon>Eukaryota</taxon>
        <taxon>Metazoa</taxon>
        <taxon>Ecdysozoa</taxon>
        <taxon>Arthropoda</taxon>
        <taxon>Chelicerata</taxon>
        <taxon>Arachnida</taxon>
        <taxon>Araneae</taxon>
        <taxon>Araneomorphae</taxon>
        <taxon>Entelegynae</taxon>
        <taxon>Araneoidea</taxon>
        <taxon>Linyphiidae</taxon>
        <taxon>Erigoninae</taxon>
        <taxon>Oedothorax</taxon>
    </lineage>
</organism>
<evidence type="ECO:0000256" key="10">
    <source>
        <dbReference type="ARBA" id="ARBA00022842"/>
    </source>
</evidence>
<evidence type="ECO:0000256" key="11">
    <source>
        <dbReference type="ARBA" id="ARBA00022908"/>
    </source>
</evidence>
<dbReference type="PANTHER" id="PTHR42648:SF11">
    <property type="entry name" value="TRANSPOSON TY4-P GAG-POL POLYPROTEIN"/>
    <property type="match status" value="1"/>
</dbReference>
<feature type="domain" description="Integrase catalytic" evidence="16">
    <location>
        <begin position="155"/>
        <end position="328"/>
    </location>
</feature>
<gene>
    <name evidence="17" type="ORF">JTE90_020190</name>
</gene>
<keyword evidence="8" id="KW-0378">Hydrolase</keyword>
<keyword evidence="11" id="KW-0229">DNA integration</keyword>
<dbReference type="GO" id="GO:0003964">
    <property type="term" value="F:RNA-directed DNA polymerase activity"/>
    <property type="evidence" value="ECO:0007669"/>
    <property type="project" value="UniProtKB-KW"/>
</dbReference>
<dbReference type="GO" id="GO:0003887">
    <property type="term" value="F:DNA-directed DNA polymerase activity"/>
    <property type="evidence" value="ECO:0007669"/>
    <property type="project" value="UniProtKB-KW"/>
</dbReference>
<accession>A0AAV6U0Z1</accession>
<keyword evidence="12" id="KW-0695">RNA-directed DNA polymerase</keyword>
<keyword evidence="18" id="KW-1185">Reference proteome</keyword>
<keyword evidence="13" id="KW-0808">Transferase</keyword>
<protein>
    <recommendedName>
        <fullName evidence="16">Integrase catalytic domain-containing protein</fullName>
    </recommendedName>
</protein>
<dbReference type="GO" id="GO:0004519">
    <property type="term" value="F:endonuclease activity"/>
    <property type="evidence" value="ECO:0007669"/>
    <property type="project" value="UniProtKB-KW"/>
</dbReference>
<dbReference type="GO" id="GO:0015074">
    <property type="term" value="P:DNA integration"/>
    <property type="evidence" value="ECO:0007669"/>
    <property type="project" value="UniProtKB-KW"/>
</dbReference>
<evidence type="ECO:0000256" key="2">
    <source>
        <dbReference type="ARBA" id="ARBA00022612"/>
    </source>
</evidence>
<dbReference type="PROSITE" id="PS50994">
    <property type="entry name" value="INTEGRASE"/>
    <property type="match status" value="1"/>
</dbReference>
<evidence type="ECO:0000256" key="5">
    <source>
        <dbReference type="ARBA" id="ARBA00022723"/>
    </source>
</evidence>
<comment type="function">
    <text evidence="1">The aspartyl protease (PR) mediates the proteolytic cleavages of the Gag and Gag-Pol polyproteins after assembly of the VLP.</text>
</comment>
<dbReference type="PANTHER" id="PTHR42648">
    <property type="entry name" value="TRANSPOSASE, PUTATIVE-RELATED"/>
    <property type="match status" value="1"/>
</dbReference>
<keyword evidence="10" id="KW-0460">Magnesium</keyword>
<dbReference type="Gene3D" id="3.30.420.10">
    <property type="entry name" value="Ribonuclease H-like superfamily/Ribonuclease H"/>
    <property type="match status" value="1"/>
</dbReference>
<evidence type="ECO:0000313" key="18">
    <source>
        <dbReference type="Proteomes" id="UP000827092"/>
    </source>
</evidence>
<keyword evidence="3" id="KW-0645">Protease</keyword>
<evidence type="ECO:0000256" key="9">
    <source>
        <dbReference type="ARBA" id="ARBA00022840"/>
    </source>
</evidence>
<keyword evidence="6" id="KW-0547">Nucleotide-binding</keyword>
<keyword evidence="15" id="KW-0233">DNA recombination</keyword>
<evidence type="ECO:0000256" key="8">
    <source>
        <dbReference type="ARBA" id="ARBA00022801"/>
    </source>
</evidence>
<dbReference type="Pfam" id="PF13976">
    <property type="entry name" value="gag_pre-integrs"/>
    <property type="match status" value="1"/>
</dbReference>
<evidence type="ECO:0000313" key="17">
    <source>
        <dbReference type="EMBL" id="KAG8177910.1"/>
    </source>
</evidence>
<evidence type="ECO:0000256" key="12">
    <source>
        <dbReference type="ARBA" id="ARBA00022918"/>
    </source>
</evidence>
<keyword evidence="4" id="KW-0540">Nuclease</keyword>
<evidence type="ECO:0000256" key="3">
    <source>
        <dbReference type="ARBA" id="ARBA00022670"/>
    </source>
</evidence>
<comment type="caution">
    <text evidence="17">The sequence shown here is derived from an EMBL/GenBank/DDBJ whole genome shotgun (WGS) entry which is preliminary data.</text>
</comment>
<dbReference type="InterPro" id="IPR036397">
    <property type="entry name" value="RNaseH_sf"/>
</dbReference>
<keyword evidence="13" id="KW-0548">Nucleotidyltransferase</keyword>
<dbReference type="EMBL" id="JAFNEN010000737">
    <property type="protein sequence ID" value="KAG8177910.1"/>
    <property type="molecule type" value="Genomic_DNA"/>
</dbReference>
<keyword evidence="7" id="KW-0255">Endonuclease</keyword>
<sequence length="331" mass="37121">MADQTATQINGIGTAKVATLIDGEEAEIEVSETLYCPGLRNNLLSISKICDKGFTVTFTRDGASIAHPTGQTLEGERRGNLYTLKGLDTPSSALASDFLDTKRKADIIRWHERLGHLNFKYLENAIKNNNILGIDVNGQIKCPDYLCETCVKGKLTAAPFPHKTERSTIKCYKIHSDVVGPFDVESLGKNVYFITFVDDYSRYAVVKLLKHKSEAFNAFKEVKNFLENQLSCKINNNGGEYTNNEFSKFLKDCGIQHRLTVKNTPQQNSICETLNLRLGNLLRCYLIESELPPTFWGEAVTTACYVRNRLPSKTLNGETPYTLFFGKPPRL</sequence>
<dbReference type="Proteomes" id="UP000827092">
    <property type="component" value="Unassembled WGS sequence"/>
</dbReference>
<evidence type="ECO:0000256" key="6">
    <source>
        <dbReference type="ARBA" id="ARBA00022741"/>
    </source>
</evidence>
<dbReference type="InterPro" id="IPR054722">
    <property type="entry name" value="PolX-like_BBD"/>
</dbReference>
<evidence type="ECO:0000256" key="13">
    <source>
        <dbReference type="ARBA" id="ARBA00022932"/>
    </source>
</evidence>
<dbReference type="Pfam" id="PF00665">
    <property type="entry name" value="rve"/>
    <property type="match status" value="1"/>
</dbReference>
<dbReference type="InterPro" id="IPR039537">
    <property type="entry name" value="Retrotran_Ty1/copia-like"/>
</dbReference>
<keyword evidence="5" id="KW-0479">Metal-binding</keyword>
<dbReference type="GO" id="GO:0046872">
    <property type="term" value="F:metal ion binding"/>
    <property type="evidence" value="ECO:0007669"/>
    <property type="project" value="UniProtKB-KW"/>
</dbReference>
<evidence type="ECO:0000256" key="4">
    <source>
        <dbReference type="ARBA" id="ARBA00022722"/>
    </source>
</evidence>
<keyword evidence="9" id="KW-0067">ATP-binding</keyword>
<dbReference type="GO" id="GO:0008233">
    <property type="term" value="F:peptidase activity"/>
    <property type="evidence" value="ECO:0007669"/>
    <property type="project" value="UniProtKB-KW"/>
</dbReference>
<keyword evidence="2" id="KW-1188">Viral release from host cell</keyword>
<dbReference type="GO" id="GO:0003676">
    <property type="term" value="F:nucleic acid binding"/>
    <property type="evidence" value="ECO:0007669"/>
    <property type="project" value="InterPro"/>
</dbReference>
<reference evidence="17 18" key="1">
    <citation type="journal article" date="2022" name="Nat. Ecol. Evol.">
        <title>A masculinizing supergene underlies an exaggerated male reproductive morph in a spider.</title>
        <authorList>
            <person name="Hendrickx F."/>
            <person name="De Corte Z."/>
            <person name="Sonet G."/>
            <person name="Van Belleghem S.M."/>
            <person name="Kostlbacher S."/>
            <person name="Vangestel C."/>
        </authorList>
    </citation>
    <scope>NUCLEOTIDE SEQUENCE [LARGE SCALE GENOMIC DNA]</scope>
    <source>
        <strain evidence="17">W744_W776</strain>
    </source>
</reference>
<evidence type="ECO:0000256" key="15">
    <source>
        <dbReference type="ARBA" id="ARBA00023172"/>
    </source>
</evidence>
<evidence type="ECO:0000256" key="1">
    <source>
        <dbReference type="ARBA" id="ARBA00002180"/>
    </source>
</evidence>
<dbReference type="SUPFAM" id="SSF53098">
    <property type="entry name" value="Ribonuclease H-like"/>
    <property type="match status" value="1"/>
</dbReference>
<dbReference type="AlphaFoldDB" id="A0AAV6U0Z1"/>
<evidence type="ECO:0000259" key="16">
    <source>
        <dbReference type="PROSITE" id="PS50994"/>
    </source>
</evidence>
<dbReference type="InterPro" id="IPR001584">
    <property type="entry name" value="Integrase_cat-core"/>
</dbReference>
<dbReference type="Pfam" id="PF22936">
    <property type="entry name" value="Pol_BBD"/>
    <property type="match status" value="1"/>
</dbReference>
<keyword evidence="13" id="KW-0239">DNA-directed DNA polymerase</keyword>
<dbReference type="InterPro" id="IPR012337">
    <property type="entry name" value="RNaseH-like_sf"/>
</dbReference>
<keyword evidence="14" id="KW-0917">Virion maturation</keyword>
<name>A0AAV6U0Z1_9ARAC</name>
<evidence type="ECO:0000256" key="14">
    <source>
        <dbReference type="ARBA" id="ARBA00023113"/>
    </source>
</evidence>